<dbReference type="SUPFAM" id="SSF101478">
    <property type="entry name" value="ADP-ribosylglycohydrolase"/>
    <property type="match status" value="1"/>
</dbReference>
<dbReference type="InterPro" id="IPR050792">
    <property type="entry name" value="ADP-ribosylglycohydrolase"/>
</dbReference>
<accession>A0ABU3NNY9</accession>
<name>A0ABU3NNY9_9CHLR</name>
<keyword evidence="2" id="KW-1185">Reference proteome</keyword>
<dbReference type="PANTHER" id="PTHR16222:SF12">
    <property type="entry name" value="ADP-RIBOSYLGLYCOHYDROLASE-RELATED"/>
    <property type="match status" value="1"/>
</dbReference>
<dbReference type="Gene3D" id="1.10.4080.10">
    <property type="entry name" value="ADP-ribosylation/Crystallin J1"/>
    <property type="match status" value="1"/>
</dbReference>
<dbReference type="Pfam" id="PF03747">
    <property type="entry name" value="ADP_ribosyl_GH"/>
    <property type="match status" value="1"/>
</dbReference>
<evidence type="ECO:0000313" key="2">
    <source>
        <dbReference type="Proteomes" id="UP001254165"/>
    </source>
</evidence>
<gene>
    <name evidence="1" type="ORF">QYE77_07310</name>
</gene>
<dbReference type="InterPro" id="IPR036705">
    <property type="entry name" value="Ribosyl_crysJ1_sf"/>
</dbReference>
<dbReference type="InterPro" id="IPR005502">
    <property type="entry name" value="Ribosyl_crysJ1"/>
</dbReference>
<sequence length="313" mass="34255">MGEEGLERSRWRGVAVGAAVGDALGMPLEFGLASHPRALIRTMLPGRLPAGHFTDDTELALAVATTLVERGYLDPDDLAQRFAAWYSSEPPDVGIHTQAVLSRLITGEPWDTAAEAVWRERPESAGNGALMRSWPVALAYWRDANALREASITQCRITHRHPECVAACVFLNAMLGSFIRGADLEQALETAFALASPLPEGLAYAIRLAPRRRREELRNTGWVRHTLETAIWSLFNSHSFAEALIQAVNLGADADTAGAVTGALAGALYGVEAIPEEWRLNLRGEYPLKSGRNWGWQDFVALADRLATLYMQP</sequence>
<organism evidence="1 2">
    <name type="scientific">Thermanaerothrix solaris</name>
    <dbReference type="NCBI Taxonomy" id="3058434"/>
    <lineage>
        <taxon>Bacteria</taxon>
        <taxon>Bacillati</taxon>
        <taxon>Chloroflexota</taxon>
        <taxon>Anaerolineae</taxon>
        <taxon>Anaerolineales</taxon>
        <taxon>Anaerolineaceae</taxon>
        <taxon>Thermanaerothrix</taxon>
    </lineage>
</organism>
<dbReference type="PANTHER" id="PTHR16222">
    <property type="entry name" value="ADP-RIBOSYLGLYCOHYDROLASE"/>
    <property type="match status" value="1"/>
</dbReference>
<proteinExistence type="predicted"/>
<reference evidence="1 2" key="1">
    <citation type="submission" date="2023-07" db="EMBL/GenBank/DDBJ databases">
        <title>Novel species of Thermanaerothrix with wide hydrolytic capabilities.</title>
        <authorList>
            <person name="Zayulina K.S."/>
            <person name="Podosokorskaya O.A."/>
            <person name="Elcheninov A.G."/>
        </authorList>
    </citation>
    <scope>NUCLEOTIDE SEQUENCE [LARGE SCALE GENOMIC DNA]</scope>
    <source>
        <strain evidence="1 2">4228-RoL</strain>
    </source>
</reference>
<comment type="caution">
    <text evidence="1">The sequence shown here is derived from an EMBL/GenBank/DDBJ whole genome shotgun (WGS) entry which is preliminary data.</text>
</comment>
<dbReference type="RefSeq" id="WP_315624722.1">
    <property type="nucleotide sequence ID" value="NZ_JAUHMF010000001.1"/>
</dbReference>
<dbReference type="EMBL" id="JAUHMF010000001">
    <property type="protein sequence ID" value="MDT8898075.1"/>
    <property type="molecule type" value="Genomic_DNA"/>
</dbReference>
<dbReference type="Proteomes" id="UP001254165">
    <property type="component" value="Unassembled WGS sequence"/>
</dbReference>
<evidence type="ECO:0000313" key="1">
    <source>
        <dbReference type="EMBL" id="MDT8898075.1"/>
    </source>
</evidence>
<protein>
    <submittedName>
        <fullName evidence="1">ADP-ribosylglycohydrolase family protein</fullName>
    </submittedName>
</protein>